<dbReference type="AlphaFoldDB" id="A0A4U0XQG8"/>
<comment type="caution">
    <text evidence="5">The sequence shown here is derived from an EMBL/GenBank/DDBJ whole genome shotgun (WGS) entry which is preliminary data.</text>
</comment>
<keyword evidence="6" id="KW-1185">Reference proteome</keyword>
<evidence type="ECO:0000313" key="6">
    <source>
        <dbReference type="Proteomes" id="UP000308768"/>
    </source>
</evidence>
<dbReference type="Gene3D" id="3.40.50.720">
    <property type="entry name" value="NAD(P)-binding Rossmann-like Domain"/>
    <property type="match status" value="1"/>
</dbReference>
<dbReference type="STRING" id="331657.A0A4U0XQG8"/>
<sequence length="371" mass="39467">MDIVVISMAVLVVRCFARDRQGGRELSPRSQYGAHRVPESAFPDCPRLQNRTAIVTGASSGLGRAISVLYAREGANVVCADLSPNVGGMHTKDELSGNEGGDTPTHELIEQQVGKGRATFVKVDVCDESSIEAMVAAAVEKYGRLDIIVNNAGITGVPKENEEAFVNGAGLRLHETSTESFDLTIRINTRGLFLGCKHAIKQMLKQEPLEANSRGDRTRGWIVNTASMLGLVAFPGVPAYVTSKHGAVGLTKQIAIDYAKDRIHCNALCPAFVDTPMTSKVIAGPIRHPLTAAHPCQTLGKPEDVARVALFLVSEDAQWVTGVPMVIDGGVAETEGEEEDVGNSTAQGSSCAGRKEQNVGDVGAFEREMGS</sequence>
<organism evidence="5 6">
    <name type="scientific">Cryomyces minteri</name>
    <dbReference type="NCBI Taxonomy" id="331657"/>
    <lineage>
        <taxon>Eukaryota</taxon>
        <taxon>Fungi</taxon>
        <taxon>Dikarya</taxon>
        <taxon>Ascomycota</taxon>
        <taxon>Pezizomycotina</taxon>
        <taxon>Dothideomycetes</taxon>
        <taxon>Dothideomycetes incertae sedis</taxon>
        <taxon>Cryomyces</taxon>
    </lineage>
</organism>
<dbReference type="OrthoDB" id="417891at2759"/>
<evidence type="ECO:0000256" key="3">
    <source>
        <dbReference type="ARBA" id="ARBA00023002"/>
    </source>
</evidence>
<dbReference type="InterPro" id="IPR036291">
    <property type="entry name" value="NAD(P)-bd_dom_sf"/>
</dbReference>
<proteinExistence type="inferred from homology"/>
<keyword evidence="2" id="KW-0521">NADP</keyword>
<gene>
    <name evidence="5" type="ORF">B0A49_00564</name>
</gene>
<dbReference type="FunFam" id="3.40.50.720:FF:000084">
    <property type="entry name" value="Short-chain dehydrogenase reductase"/>
    <property type="match status" value="1"/>
</dbReference>
<dbReference type="PRINTS" id="PR00081">
    <property type="entry name" value="GDHRDH"/>
</dbReference>
<dbReference type="Proteomes" id="UP000308768">
    <property type="component" value="Unassembled WGS sequence"/>
</dbReference>
<dbReference type="PANTHER" id="PTHR24321:SF12">
    <property type="entry name" value="SHORT-CHAIN DEHYDROGENASE_REDUCTASE FAMILY, PUTATIVE (AFU_ORTHOLOGUE AFUA_5G14340)-RELATED"/>
    <property type="match status" value="1"/>
</dbReference>
<protein>
    <recommendedName>
        <fullName evidence="7">NAD(P)-binding protein</fullName>
    </recommendedName>
</protein>
<dbReference type="InterPro" id="IPR002347">
    <property type="entry name" value="SDR_fam"/>
</dbReference>
<feature type="compositionally biased region" description="Basic and acidic residues" evidence="4">
    <location>
        <begin position="353"/>
        <end position="371"/>
    </location>
</feature>
<evidence type="ECO:0008006" key="7">
    <source>
        <dbReference type="Google" id="ProtNLM"/>
    </source>
</evidence>
<dbReference type="Pfam" id="PF13561">
    <property type="entry name" value="adh_short_C2"/>
    <property type="match status" value="1"/>
</dbReference>
<evidence type="ECO:0000256" key="1">
    <source>
        <dbReference type="ARBA" id="ARBA00006484"/>
    </source>
</evidence>
<evidence type="ECO:0000313" key="5">
    <source>
        <dbReference type="EMBL" id="TKA79750.1"/>
    </source>
</evidence>
<dbReference type="SUPFAM" id="SSF51735">
    <property type="entry name" value="NAD(P)-binding Rossmann-fold domains"/>
    <property type="match status" value="1"/>
</dbReference>
<dbReference type="EMBL" id="NAJN01000085">
    <property type="protein sequence ID" value="TKA79750.1"/>
    <property type="molecule type" value="Genomic_DNA"/>
</dbReference>
<evidence type="ECO:0000256" key="2">
    <source>
        <dbReference type="ARBA" id="ARBA00022857"/>
    </source>
</evidence>
<accession>A0A4U0XQG8</accession>
<dbReference type="GO" id="GO:0016491">
    <property type="term" value="F:oxidoreductase activity"/>
    <property type="evidence" value="ECO:0007669"/>
    <property type="project" value="UniProtKB-KW"/>
</dbReference>
<dbReference type="InterPro" id="IPR020904">
    <property type="entry name" value="Sc_DH/Rdtase_CS"/>
</dbReference>
<name>A0A4U0XQG8_9PEZI</name>
<comment type="similarity">
    <text evidence="1">Belongs to the short-chain dehydrogenases/reductases (SDR) family.</text>
</comment>
<dbReference type="CDD" id="cd05233">
    <property type="entry name" value="SDR_c"/>
    <property type="match status" value="1"/>
</dbReference>
<reference evidence="5 6" key="1">
    <citation type="submission" date="2017-03" db="EMBL/GenBank/DDBJ databases">
        <title>Genomes of endolithic fungi from Antarctica.</title>
        <authorList>
            <person name="Coleine C."/>
            <person name="Masonjones S."/>
            <person name="Stajich J.E."/>
        </authorList>
    </citation>
    <scope>NUCLEOTIDE SEQUENCE [LARGE SCALE GENOMIC DNA]</scope>
    <source>
        <strain evidence="5 6">CCFEE 5187</strain>
    </source>
</reference>
<dbReference type="PRINTS" id="PR00080">
    <property type="entry name" value="SDRFAMILY"/>
</dbReference>
<feature type="region of interest" description="Disordered" evidence="4">
    <location>
        <begin position="333"/>
        <end position="371"/>
    </location>
</feature>
<keyword evidence="3" id="KW-0560">Oxidoreductase</keyword>
<evidence type="ECO:0000256" key="4">
    <source>
        <dbReference type="SAM" id="MobiDB-lite"/>
    </source>
</evidence>
<dbReference type="PROSITE" id="PS00061">
    <property type="entry name" value="ADH_SHORT"/>
    <property type="match status" value="1"/>
</dbReference>
<dbReference type="PANTHER" id="PTHR24321">
    <property type="entry name" value="DEHYDROGENASES, SHORT CHAIN"/>
    <property type="match status" value="1"/>
</dbReference>